<dbReference type="Pfam" id="PF01205">
    <property type="entry name" value="Impact_N"/>
    <property type="match status" value="1"/>
</dbReference>
<name>A0A060RCY5_9BACT</name>
<dbReference type="eggNOG" id="COG1739">
    <property type="taxonomic scope" value="Bacteria"/>
</dbReference>
<accession>A0A060RCY5</accession>
<dbReference type="PANTHER" id="PTHR16301">
    <property type="entry name" value="IMPACT-RELATED"/>
    <property type="match status" value="1"/>
</dbReference>
<dbReference type="InterPro" id="IPR020568">
    <property type="entry name" value="Ribosomal_Su5_D2-typ_SF"/>
</dbReference>
<dbReference type="AlphaFoldDB" id="A0A060RCY5"/>
<dbReference type="PANTHER" id="PTHR16301:SF20">
    <property type="entry name" value="IMPACT FAMILY MEMBER YIGZ"/>
    <property type="match status" value="1"/>
</dbReference>
<dbReference type="InterPro" id="IPR035647">
    <property type="entry name" value="EFG_III/V"/>
</dbReference>
<dbReference type="InterPro" id="IPR001498">
    <property type="entry name" value="Impact_N"/>
</dbReference>
<dbReference type="KEGG" id="rbc:BN938_1678"/>
<dbReference type="Proteomes" id="UP000027616">
    <property type="component" value="Chromosome I"/>
</dbReference>
<evidence type="ECO:0000259" key="2">
    <source>
        <dbReference type="Pfam" id="PF01205"/>
    </source>
</evidence>
<evidence type="ECO:0000313" key="4">
    <source>
        <dbReference type="Proteomes" id="UP000027616"/>
    </source>
</evidence>
<dbReference type="InterPro" id="IPR015796">
    <property type="entry name" value="Impact_YigZ-like"/>
</dbReference>
<dbReference type="SUPFAM" id="SSF54211">
    <property type="entry name" value="Ribosomal protein S5 domain 2-like"/>
    <property type="match status" value="1"/>
</dbReference>
<feature type="domain" description="Impact N-terminal" evidence="2">
    <location>
        <begin position="20"/>
        <end position="125"/>
    </location>
</feature>
<dbReference type="Gene3D" id="3.30.70.240">
    <property type="match status" value="1"/>
</dbReference>
<keyword evidence="4" id="KW-1185">Reference proteome</keyword>
<dbReference type="HOGENOM" id="CLU_083552_1_0_10"/>
<sequence length="196" mass="22111">MITESYRTIESEATGIYKEKGSKFLAFVYPIDNPEAAKKIVEKCKEKYYDARHHCWAYRIGETGEQWRAVDDGEPSGTAGRPIHGQLLSADVTNVLVVVVRYFGGTKLGVSGLINAYGEATRDALSNATIIEKIIEECFTLNFSYLQMNDIMRLIKESQARILEQNFDNLCTMTIAIPRSQAKLFSQKLSPYQNSH</sequence>
<comment type="similarity">
    <text evidence="1">Belongs to the IMPACT family.</text>
</comment>
<reference evidence="3 4" key="1">
    <citation type="journal article" date="2015" name="Genome Announc.">
        <title>Complete Genome Sequence of the Novel Leech Symbiont Mucinivorans hirudinis M3T.</title>
        <authorList>
            <person name="Nelson M.C."/>
            <person name="Bomar L."/>
            <person name="Graf J."/>
        </authorList>
    </citation>
    <scope>NUCLEOTIDE SEQUENCE [LARGE SCALE GENOMIC DNA]</scope>
    <source>
        <strain evidence="4">M3</strain>
    </source>
</reference>
<dbReference type="GO" id="GO:0005737">
    <property type="term" value="C:cytoplasm"/>
    <property type="evidence" value="ECO:0007669"/>
    <property type="project" value="TreeGrafter"/>
</dbReference>
<organism evidence="3 4">
    <name type="scientific">Mucinivorans hirudinis</name>
    <dbReference type="NCBI Taxonomy" id="1433126"/>
    <lineage>
        <taxon>Bacteria</taxon>
        <taxon>Pseudomonadati</taxon>
        <taxon>Bacteroidota</taxon>
        <taxon>Bacteroidia</taxon>
        <taxon>Bacteroidales</taxon>
        <taxon>Rikenellaceae</taxon>
        <taxon>Mucinivorans</taxon>
    </lineage>
</organism>
<dbReference type="PATRIC" id="fig|1433126.3.peg.1654"/>
<evidence type="ECO:0000313" key="3">
    <source>
        <dbReference type="EMBL" id="CDN31758.1"/>
    </source>
</evidence>
<proteinExistence type="inferred from homology"/>
<dbReference type="InterPro" id="IPR023582">
    <property type="entry name" value="Impact"/>
</dbReference>
<dbReference type="GO" id="GO:0006446">
    <property type="term" value="P:regulation of translational initiation"/>
    <property type="evidence" value="ECO:0007669"/>
    <property type="project" value="TreeGrafter"/>
</dbReference>
<dbReference type="SUPFAM" id="SSF54980">
    <property type="entry name" value="EF-G C-terminal domain-like"/>
    <property type="match status" value="1"/>
</dbReference>
<dbReference type="NCBIfam" id="TIGR00257">
    <property type="entry name" value="IMPACT_YIGZ"/>
    <property type="match status" value="1"/>
</dbReference>
<dbReference type="InterPro" id="IPR036956">
    <property type="entry name" value="Impact_N_sf"/>
</dbReference>
<dbReference type="EMBL" id="HG934468">
    <property type="protein sequence ID" value="CDN31758.1"/>
    <property type="molecule type" value="Genomic_DNA"/>
</dbReference>
<protein>
    <recommendedName>
        <fullName evidence="2">Impact N-terminal domain-containing protein</fullName>
    </recommendedName>
</protein>
<gene>
    <name evidence="3" type="ORF">BN938_1678</name>
</gene>
<dbReference type="Gene3D" id="3.30.230.30">
    <property type="entry name" value="Impact, N-terminal domain"/>
    <property type="match status" value="1"/>
</dbReference>
<evidence type="ECO:0000256" key="1">
    <source>
        <dbReference type="ARBA" id="ARBA00007665"/>
    </source>
</evidence>
<dbReference type="STRING" id="1433126.BN938_1678"/>